<keyword evidence="3" id="KW-1185">Reference proteome</keyword>
<proteinExistence type="predicted"/>
<protein>
    <recommendedName>
        <fullName evidence="4">ABC transporter substrate-binding protein</fullName>
    </recommendedName>
</protein>
<accession>A0A2Z2KCT6</accession>
<dbReference type="Gene3D" id="3.40.190.10">
    <property type="entry name" value="Periplasmic binding protein-like II"/>
    <property type="match status" value="2"/>
</dbReference>
<organism evidence="2 3">
    <name type="scientific">Paenibacillus donghaensis</name>
    <dbReference type="NCBI Taxonomy" id="414771"/>
    <lineage>
        <taxon>Bacteria</taxon>
        <taxon>Bacillati</taxon>
        <taxon>Bacillota</taxon>
        <taxon>Bacilli</taxon>
        <taxon>Bacillales</taxon>
        <taxon>Paenibacillaceae</taxon>
        <taxon>Paenibacillus</taxon>
    </lineage>
</organism>
<gene>
    <name evidence="2" type="ORF">B9T62_23145</name>
</gene>
<evidence type="ECO:0000313" key="3">
    <source>
        <dbReference type="Proteomes" id="UP000249890"/>
    </source>
</evidence>
<evidence type="ECO:0000256" key="1">
    <source>
        <dbReference type="ARBA" id="ARBA00022729"/>
    </source>
</evidence>
<dbReference type="PANTHER" id="PTHR43649">
    <property type="entry name" value="ARABINOSE-BINDING PROTEIN-RELATED"/>
    <property type="match status" value="1"/>
</dbReference>
<dbReference type="PANTHER" id="PTHR43649:SF33">
    <property type="entry name" value="POLYGALACTURONAN_RHAMNOGALACTURONAN-BINDING PROTEIN YTCQ"/>
    <property type="match status" value="1"/>
</dbReference>
<evidence type="ECO:0000313" key="2">
    <source>
        <dbReference type="EMBL" id="ASA23447.1"/>
    </source>
</evidence>
<dbReference type="KEGG" id="pdh:B9T62_23145"/>
<evidence type="ECO:0008006" key="4">
    <source>
        <dbReference type="Google" id="ProtNLM"/>
    </source>
</evidence>
<reference evidence="2 3" key="1">
    <citation type="submission" date="2017-06" db="EMBL/GenBank/DDBJ databases">
        <title>Complete genome sequence of Paenibacillus donghaensis KCTC 13049T isolated from East Sea sediment, South Korea.</title>
        <authorList>
            <person name="Jung B.K."/>
            <person name="Hong S.-J."/>
            <person name="Shin J.-H."/>
        </authorList>
    </citation>
    <scope>NUCLEOTIDE SEQUENCE [LARGE SCALE GENOMIC DNA]</scope>
    <source>
        <strain evidence="2 3">KCTC 13049</strain>
    </source>
</reference>
<name>A0A2Z2KCT6_9BACL</name>
<dbReference type="Proteomes" id="UP000249890">
    <property type="component" value="Chromosome"/>
</dbReference>
<keyword evidence="1" id="KW-0732">Signal</keyword>
<dbReference type="EMBL" id="CP021780">
    <property type="protein sequence ID" value="ASA23447.1"/>
    <property type="molecule type" value="Genomic_DNA"/>
</dbReference>
<sequence>MVKYHDDKQLQGGLDFMNKKKKTILALAGLLVAFSILSGCSKESGNKTQVNEGAISEDTQSKQIELSVAVWDIQTGFEAPNAANDTINNNLESQLNISIKPIQITWNDWMDKIKVWAASNQLPDIFANAIATDNPGLYQTWAKQGVIKALPEDLSAYPNLQKIFSLPSVQPLKIDGKFYMIPRMTYADSSDWALDRSIRYRKDWAAEAGYTNDPSSFEEFVEMTQAVMVKHPEINGLTTNNKSYLMTQFLGSFPELSNTRSWVKEDGKWIPSYTSTKAYTGIEQLRTLYTNGILDKDFAIQKDADGVSKFLAGQSFAVYGLPLLTIDQLSQFEKANPTVSASKAIGYMNIWPAADGKRYTFVETPYWSETYFSNKLDDVKFERALKLMDYLVSDEYLVLPQNGIEGTDYKVEDGKSISLLSDDQNLGDKYPITKNFSFLGQWNNGFIYTGKKVVNSNAEMAKIEQGVIDTFNKFKKEDIPAPINFDVMLLSTPAKNKLGSLNVVDDIVNVVIGKDDPIAQWKKIVEGYNSKGLQAAINEVNEEVTKQGIQ</sequence>
<dbReference type="InterPro" id="IPR050490">
    <property type="entry name" value="Bact_solute-bd_prot1"/>
</dbReference>
<dbReference type="SUPFAM" id="SSF53850">
    <property type="entry name" value="Periplasmic binding protein-like II"/>
    <property type="match status" value="1"/>
</dbReference>
<dbReference type="AlphaFoldDB" id="A0A2Z2KCT6"/>